<protein>
    <submittedName>
        <fullName evidence="1">Uncharacterized protein</fullName>
    </submittedName>
</protein>
<dbReference type="EMBL" id="BTSY01000001">
    <property type="protein sequence ID" value="GMT09431.1"/>
    <property type="molecule type" value="Genomic_DNA"/>
</dbReference>
<feature type="non-terminal residue" evidence="1">
    <location>
        <position position="1"/>
    </location>
</feature>
<evidence type="ECO:0000313" key="1">
    <source>
        <dbReference type="EMBL" id="GMT09431.1"/>
    </source>
</evidence>
<comment type="caution">
    <text evidence="1">The sequence shown here is derived from an EMBL/GenBank/DDBJ whole genome shotgun (WGS) entry which is preliminary data.</text>
</comment>
<keyword evidence="2" id="KW-1185">Reference proteome</keyword>
<reference evidence="1" key="1">
    <citation type="submission" date="2023-10" db="EMBL/GenBank/DDBJ databases">
        <title>Genome assembly of Pristionchus species.</title>
        <authorList>
            <person name="Yoshida K."/>
            <person name="Sommer R.J."/>
        </authorList>
    </citation>
    <scope>NUCLEOTIDE SEQUENCE</scope>
    <source>
        <strain evidence="1">RS5133</strain>
    </source>
</reference>
<proteinExistence type="predicted"/>
<evidence type="ECO:0000313" key="2">
    <source>
        <dbReference type="Proteomes" id="UP001432322"/>
    </source>
</evidence>
<name>A0AAV5UQM0_9BILA</name>
<dbReference type="AlphaFoldDB" id="A0AAV5UQM0"/>
<dbReference type="Proteomes" id="UP001432322">
    <property type="component" value="Unassembled WGS sequence"/>
</dbReference>
<accession>A0AAV5UQM0</accession>
<gene>
    <name evidence="1" type="ORF">PFISCL1PPCAC_728</name>
</gene>
<organism evidence="1 2">
    <name type="scientific">Pristionchus fissidentatus</name>
    <dbReference type="NCBI Taxonomy" id="1538716"/>
    <lineage>
        <taxon>Eukaryota</taxon>
        <taxon>Metazoa</taxon>
        <taxon>Ecdysozoa</taxon>
        <taxon>Nematoda</taxon>
        <taxon>Chromadorea</taxon>
        <taxon>Rhabditida</taxon>
        <taxon>Rhabditina</taxon>
        <taxon>Diplogasteromorpha</taxon>
        <taxon>Diplogasteroidea</taxon>
        <taxon>Neodiplogasteridae</taxon>
        <taxon>Pristionchus</taxon>
    </lineage>
</organism>
<sequence length="110" mass="13013">QDAPIIRKQGRGPLRGYRKGKLVMFKILIKALQKRLQKPREKTNKPEGNKLQHILFALGCYSMPYPMQEAWKLIGKAQAGRVKSWDLIYVMYGREWLWDGVWQSICYFKQ</sequence>
<feature type="non-terminal residue" evidence="1">
    <location>
        <position position="110"/>
    </location>
</feature>